<evidence type="ECO:0000259" key="4">
    <source>
        <dbReference type="PROSITE" id="PS50995"/>
    </source>
</evidence>
<dbReference type="InterPro" id="IPR036390">
    <property type="entry name" value="WH_DNA-bd_sf"/>
</dbReference>
<keyword evidence="1" id="KW-0805">Transcription regulation</keyword>
<evidence type="ECO:0000256" key="3">
    <source>
        <dbReference type="ARBA" id="ARBA00023163"/>
    </source>
</evidence>
<dbReference type="PANTHER" id="PTHR42756:SF1">
    <property type="entry name" value="TRANSCRIPTIONAL REPRESSOR OF EMRAB OPERON"/>
    <property type="match status" value="1"/>
</dbReference>
<keyword evidence="3" id="KW-0804">Transcription</keyword>
<proteinExistence type="predicted"/>
<keyword evidence="6" id="KW-1185">Reference proteome</keyword>
<dbReference type="Pfam" id="PF01047">
    <property type="entry name" value="MarR"/>
    <property type="match status" value="1"/>
</dbReference>
<accession>A0A8J6M153</accession>
<dbReference type="GO" id="GO:0003677">
    <property type="term" value="F:DNA binding"/>
    <property type="evidence" value="ECO:0007669"/>
    <property type="project" value="UniProtKB-KW"/>
</dbReference>
<dbReference type="Proteomes" id="UP000602260">
    <property type="component" value="Unassembled WGS sequence"/>
</dbReference>
<evidence type="ECO:0000256" key="1">
    <source>
        <dbReference type="ARBA" id="ARBA00023015"/>
    </source>
</evidence>
<dbReference type="EMBL" id="JACOPN010000001">
    <property type="protein sequence ID" value="MBC5715919.1"/>
    <property type="molecule type" value="Genomic_DNA"/>
</dbReference>
<dbReference type="RefSeq" id="WP_147560848.1">
    <property type="nucleotide sequence ID" value="NZ_JACOPN010000001.1"/>
</dbReference>
<keyword evidence="2" id="KW-0238">DNA-binding</keyword>
<dbReference type="GO" id="GO:0003700">
    <property type="term" value="F:DNA-binding transcription factor activity"/>
    <property type="evidence" value="ECO:0007669"/>
    <property type="project" value="InterPro"/>
</dbReference>
<comment type="caution">
    <text evidence="5">The sequence shown here is derived from an EMBL/GenBank/DDBJ whole genome shotgun (WGS) entry which is preliminary data.</text>
</comment>
<dbReference type="SUPFAM" id="SSF46785">
    <property type="entry name" value="Winged helix' DNA-binding domain"/>
    <property type="match status" value="1"/>
</dbReference>
<dbReference type="InterPro" id="IPR000835">
    <property type="entry name" value="HTH_MarR-typ"/>
</dbReference>
<dbReference type="AlphaFoldDB" id="A0A8J6M153"/>
<dbReference type="PROSITE" id="PS50995">
    <property type="entry name" value="HTH_MARR_2"/>
    <property type="match status" value="1"/>
</dbReference>
<evidence type="ECO:0000313" key="6">
    <source>
        <dbReference type="Proteomes" id="UP000602260"/>
    </source>
</evidence>
<dbReference type="InterPro" id="IPR036388">
    <property type="entry name" value="WH-like_DNA-bd_sf"/>
</dbReference>
<dbReference type="Gene3D" id="1.10.10.10">
    <property type="entry name" value="Winged helix-like DNA-binding domain superfamily/Winged helix DNA-binding domain"/>
    <property type="match status" value="1"/>
</dbReference>
<reference evidence="5" key="1">
    <citation type="submission" date="2020-08" db="EMBL/GenBank/DDBJ databases">
        <title>Genome public.</title>
        <authorList>
            <person name="Liu C."/>
            <person name="Sun Q."/>
        </authorList>
    </citation>
    <scope>NUCLEOTIDE SEQUENCE</scope>
    <source>
        <strain evidence="5">BX5</strain>
    </source>
</reference>
<evidence type="ECO:0000313" key="5">
    <source>
        <dbReference type="EMBL" id="MBC5715919.1"/>
    </source>
</evidence>
<dbReference type="SMART" id="SM00347">
    <property type="entry name" value="HTH_MARR"/>
    <property type="match status" value="1"/>
</dbReference>
<evidence type="ECO:0000256" key="2">
    <source>
        <dbReference type="ARBA" id="ARBA00023125"/>
    </source>
</evidence>
<sequence>MLEESFSEVYTKFKLHFYQEVFSRFQNREASLTAVETFCMEIIQALKEPTINEFAAFVHISSPNAAYKVNSLIQKGYVEKIRSDQDRREYHLRPTQKYMNYYNISSQYMRQVMKRIQNRFTPDEARQLDRMLQVVGEELMPEVDLKSCGDLFAEPDQT</sequence>
<name>A0A8J6M153_9FIRM</name>
<feature type="domain" description="HTH marR-type" evidence="4">
    <location>
        <begin position="1"/>
        <end position="137"/>
    </location>
</feature>
<dbReference type="PANTHER" id="PTHR42756">
    <property type="entry name" value="TRANSCRIPTIONAL REGULATOR, MARR"/>
    <property type="match status" value="1"/>
</dbReference>
<protein>
    <submittedName>
        <fullName evidence="5">Winged helix-turn-helix transcriptional regulator</fullName>
    </submittedName>
</protein>
<organism evidence="5 6">
    <name type="scientific">Flintibacter faecis</name>
    <dbReference type="NCBI Taxonomy" id="2763047"/>
    <lineage>
        <taxon>Bacteria</taxon>
        <taxon>Bacillati</taxon>
        <taxon>Bacillota</taxon>
        <taxon>Clostridia</taxon>
        <taxon>Eubacteriales</taxon>
        <taxon>Flintibacter</taxon>
    </lineage>
</organism>
<gene>
    <name evidence="5" type="ORF">H8S55_01020</name>
</gene>